<proteinExistence type="inferred from homology"/>
<dbReference type="PANTHER" id="PTHR12378">
    <property type="entry name" value="DESUMOYLATING ISOPEPTIDASE"/>
    <property type="match status" value="1"/>
</dbReference>
<keyword evidence="5" id="KW-1185">Reference proteome</keyword>
<dbReference type="Proteomes" id="UP001314263">
    <property type="component" value="Unassembled WGS sequence"/>
</dbReference>
<dbReference type="Gene3D" id="3.90.1720.30">
    <property type="entry name" value="PPPDE domains"/>
    <property type="match status" value="1"/>
</dbReference>
<dbReference type="GO" id="GO:0016579">
    <property type="term" value="P:protein deubiquitination"/>
    <property type="evidence" value="ECO:0007669"/>
    <property type="project" value="TreeGrafter"/>
</dbReference>
<evidence type="ECO:0000256" key="1">
    <source>
        <dbReference type="ARBA" id="ARBA00008140"/>
    </source>
</evidence>
<organism evidence="4 5">
    <name type="scientific">Coccomyxa viridis</name>
    <dbReference type="NCBI Taxonomy" id="1274662"/>
    <lineage>
        <taxon>Eukaryota</taxon>
        <taxon>Viridiplantae</taxon>
        <taxon>Chlorophyta</taxon>
        <taxon>core chlorophytes</taxon>
        <taxon>Trebouxiophyceae</taxon>
        <taxon>Trebouxiophyceae incertae sedis</taxon>
        <taxon>Coccomyxaceae</taxon>
        <taxon>Coccomyxa</taxon>
    </lineage>
</organism>
<gene>
    <name evidence="4" type="ORF">CVIRNUC_004581</name>
</gene>
<comment type="similarity">
    <text evidence="1">Belongs to the DeSI family.</text>
</comment>
<dbReference type="InterPro" id="IPR008580">
    <property type="entry name" value="PPPDE_dom"/>
</dbReference>
<evidence type="ECO:0000313" key="5">
    <source>
        <dbReference type="Proteomes" id="UP001314263"/>
    </source>
</evidence>
<comment type="caution">
    <text evidence="4">The sequence shown here is derived from an EMBL/GenBank/DDBJ whole genome shotgun (WGS) entry which is preliminary data.</text>
</comment>
<evidence type="ECO:0000256" key="3">
    <source>
        <dbReference type="ARBA" id="ARBA00022801"/>
    </source>
</evidence>
<dbReference type="GO" id="GO:0006508">
    <property type="term" value="P:proteolysis"/>
    <property type="evidence" value="ECO:0007669"/>
    <property type="project" value="UniProtKB-KW"/>
</dbReference>
<dbReference type="EMBL" id="CAUYUE010000005">
    <property type="protein sequence ID" value="CAK0778241.1"/>
    <property type="molecule type" value="Genomic_DNA"/>
</dbReference>
<sequence>MTAGVSVTLFVYDLAQSNTLTRWLGLGKYLATVEIYGTRVWAGKKGVETSKDPLDLPLRWTGVIGHTTKSRAETMAVVEDLRDHFKNGSYDAIGNNGNTFASELCVKLCGRDIPQWVNMLYDVFATLHFYPTLQLFKPVHGTSMTA</sequence>
<protein>
    <submittedName>
        <fullName evidence="4">Uncharacterized protein</fullName>
    </submittedName>
</protein>
<dbReference type="InterPro" id="IPR042266">
    <property type="entry name" value="PPPDE_sf"/>
</dbReference>
<dbReference type="GO" id="GO:0101005">
    <property type="term" value="F:deubiquitinase activity"/>
    <property type="evidence" value="ECO:0007669"/>
    <property type="project" value="TreeGrafter"/>
</dbReference>
<dbReference type="SMART" id="SM01179">
    <property type="entry name" value="DUF862"/>
    <property type="match status" value="1"/>
</dbReference>
<keyword evidence="3" id="KW-0378">Hydrolase</keyword>
<dbReference type="Pfam" id="PF05903">
    <property type="entry name" value="Peptidase_C97"/>
    <property type="match status" value="1"/>
</dbReference>
<accession>A0AAV1I3E1</accession>
<keyword evidence="2" id="KW-0645">Protease</keyword>
<dbReference type="AlphaFoldDB" id="A0AAV1I3E1"/>
<dbReference type="PANTHER" id="PTHR12378:SF80">
    <property type="entry name" value="IP06716P-RELATED"/>
    <property type="match status" value="1"/>
</dbReference>
<evidence type="ECO:0000256" key="2">
    <source>
        <dbReference type="ARBA" id="ARBA00022670"/>
    </source>
</evidence>
<name>A0AAV1I3E1_9CHLO</name>
<dbReference type="PROSITE" id="PS51858">
    <property type="entry name" value="PPPDE"/>
    <property type="match status" value="1"/>
</dbReference>
<evidence type="ECO:0000313" key="4">
    <source>
        <dbReference type="EMBL" id="CAK0778241.1"/>
    </source>
</evidence>
<reference evidence="4 5" key="1">
    <citation type="submission" date="2023-10" db="EMBL/GenBank/DDBJ databases">
        <authorList>
            <person name="Maclean D."/>
            <person name="Macfadyen A."/>
        </authorList>
    </citation>
    <scope>NUCLEOTIDE SEQUENCE [LARGE SCALE GENOMIC DNA]</scope>
</reference>